<dbReference type="InterPro" id="IPR013783">
    <property type="entry name" value="Ig-like_fold"/>
</dbReference>
<keyword evidence="3" id="KW-1185">Reference proteome</keyword>
<dbReference type="EMBL" id="JBHSWU010000038">
    <property type="protein sequence ID" value="MFC6723708.1"/>
    <property type="molecule type" value="Genomic_DNA"/>
</dbReference>
<proteinExistence type="predicted"/>
<feature type="region of interest" description="Disordered" evidence="1">
    <location>
        <begin position="174"/>
        <end position="208"/>
    </location>
</feature>
<evidence type="ECO:0000256" key="1">
    <source>
        <dbReference type="SAM" id="MobiDB-lite"/>
    </source>
</evidence>
<dbReference type="InterPro" id="IPR047676">
    <property type="entry name" value="FxLYD_dom"/>
</dbReference>
<organism evidence="2 3">
    <name type="scientific">Halobium palmae</name>
    <dbReference type="NCBI Taxonomy" id="1776492"/>
    <lineage>
        <taxon>Archaea</taxon>
        <taxon>Methanobacteriati</taxon>
        <taxon>Methanobacteriota</taxon>
        <taxon>Stenosarchaea group</taxon>
        <taxon>Halobacteria</taxon>
        <taxon>Halobacteriales</taxon>
        <taxon>Haloferacaceae</taxon>
        <taxon>Halobium</taxon>
    </lineage>
</organism>
<dbReference type="Gene3D" id="2.60.40.10">
    <property type="entry name" value="Immunoglobulins"/>
    <property type="match status" value="1"/>
</dbReference>
<sequence length="304" mass="32023">MHRRQLLKTTGALAGGLGLAGCGGQSGSEATETEAVTDTEAAATTASGNETTTMGNETTGNESTGTTDGDISDIDGELGDSPPGLEVTGRELYETNGEVGLRGTVENTGNGEYATVEAEVTLQDDQGEILYEFIDESEEAQTASLPPGESWQFDVLFEEAQMAEVTSYTITLDGDADGAGGTGNESAGNETGNQSAGVLDGEVDEDTDPNFEILSHQFSRSGESASVTGEIENTGDETANSVEVSVTLFDEEDNEIDVFTNSLEEEEDVDQIASGETWQFDVQFTDVDMQNVGYYRVSVDSDLV</sequence>
<protein>
    <submittedName>
        <fullName evidence="2">FxLYD domain-containing protein</fullName>
    </submittedName>
</protein>
<dbReference type="InterPro" id="IPR006311">
    <property type="entry name" value="TAT_signal"/>
</dbReference>
<feature type="compositionally biased region" description="Low complexity" evidence="1">
    <location>
        <begin position="38"/>
        <end position="69"/>
    </location>
</feature>
<accession>A0ABD5RXG3</accession>
<feature type="region of interest" description="Disordered" evidence="1">
    <location>
        <begin position="1"/>
        <end position="74"/>
    </location>
</feature>
<dbReference type="NCBIfam" id="NF038353">
    <property type="entry name" value="FxLYD_dom"/>
    <property type="match status" value="2"/>
</dbReference>
<dbReference type="PROSITE" id="PS51257">
    <property type="entry name" value="PROKAR_LIPOPROTEIN"/>
    <property type="match status" value="1"/>
</dbReference>
<comment type="caution">
    <text evidence="2">The sequence shown here is derived from an EMBL/GenBank/DDBJ whole genome shotgun (WGS) entry which is preliminary data.</text>
</comment>
<feature type="compositionally biased region" description="Polar residues" evidence="1">
    <location>
        <begin position="184"/>
        <end position="196"/>
    </location>
</feature>
<dbReference type="PROSITE" id="PS51318">
    <property type="entry name" value="TAT"/>
    <property type="match status" value="1"/>
</dbReference>
<evidence type="ECO:0000313" key="3">
    <source>
        <dbReference type="Proteomes" id="UP001596328"/>
    </source>
</evidence>
<dbReference type="AlphaFoldDB" id="A0ABD5RXG3"/>
<reference evidence="2 3" key="1">
    <citation type="journal article" date="2019" name="Int. J. Syst. Evol. Microbiol.">
        <title>The Global Catalogue of Microorganisms (GCM) 10K type strain sequencing project: providing services to taxonomists for standard genome sequencing and annotation.</title>
        <authorList>
            <consortium name="The Broad Institute Genomics Platform"/>
            <consortium name="The Broad Institute Genome Sequencing Center for Infectious Disease"/>
            <person name="Wu L."/>
            <person name="Ma J."/>
        </authorList>
    </citation>
    <scope>NUCLEOTIDE SEQUENCE [LARGE SCALE GENOMIC DNA]</scope>
    <source>
        <strain evidence="2 3">NBRC 111368</strain>
    </source>
</reference>
<evidence type="ECO:0000313" key="2">
    <source>
        <dbReference type="EMBL" id="MFC6723708.1"/>
    </source>
</evidence>
<dbReference type="Proteomes" id="UP001596328">
    <property type="component" value="Unassembled WGS sequence"/>
</dbReference>
<name>A0ABD5RXG3_9EURY</name>
<gene>
    <name evidence="2" type="ORF">ACFQE1_04780</name>
</gene>
<feature type="compositionally biased region" description="Gly residues" evidence="1">
    <location>
        <begin position="13"/>
        <end position="26"/>
    </location>
</feature>